<dbReference type="EMBL" id="OX465083">
    <property type="protein sequence ID" value="CAI9294190.1"/>
    <property type="molecule type" value="Genomic_DNA"/>
</dbReference>
<evidence type="ECO:0000313" key="2">
    <source>
        <dbReference type="EMBL" id="CAI9294190.1"/>
    </source>
</evidence>
<name>A0AA36EI26_LACSI</name>
<dbReference type="Proteomes" id="UP001177003">
    <property type="component" value="Chromosome 7"/>
</dbReference>
<feature type="compositionally biased region" description="Basic and acidic residues" evidence="1">
    <location>
        <begin position="42"/>
        <end position="59"/>
    </location>
</feature>
<organism evidence="2 3">
    <name type="scientific">Lactuca saligna</name>
    <name type="common">Willowleaf lettuce</name>
    <dbReference type="NCBI Taxonomy" id="75948"/>
    <lineage>
        <taxon>Eukaryota</taxon>
        <taxon>Viridiplantae</taxon>
        <taxon>Streptophyta</taxon>
        <taxon>Embryophyta</taxon>
        <taxon>Tracheophyta</taxon>
        <taxon>Spermatophyta</taxon>
        <taxon>Magnoliopsida</taxon>
        <taxon>eudicotyledons</taxon>
        <taxon>Gunneridae</taxon>
        <taxon>Pentapetalae</taxon>
        <taxon>asterids</taxon>
        <taxon>campanulids</taxon>
        <taxon>Asterales</taxon>
        <taxon>Asteraceae</taxon>
        <taxon>Cichorioideae</taxon>
        <taxon>Cichorieae</taxon>
        <taxon>Lactucinae</taxon>
        <taxon>Lactuca</taxon>
    </lineage>
</organism>
<accession>A0AA36EI26</accession>
<sequence length="184" mass="21570">MGLTDAIADTGVVQNVGNGIAYGYEMIGNNEEPASDFFYNRPEQEHEPENGHESMHEPESPIVQTPPLFGFGRQSIHRAILKIFWQSINEPWISYRKFPKEVVTQMFKLFKTQYQWNPNEEGRIREVFENMLKYRYMGRMKDVREASINSARKVGDVIAEINDNFEILASYNPVKIHRDVWRRL</sequence>
<dbReference type="AlphaFoldDB" id="A0AA36EI26"/>
<keyword evidence="3" id="KW-1185">Reference proteome</keyword>
<reference evidence="2" key="1">
    <citation type="submission" date="2023-04" db="EMBL/GenBank/DDBJ databases">
        <authorList>
            <person name="Vijverberg K."/>
            <person name="Xiong W."/>
            <person name="Schranz E."/>
        </authorList>
    </citation>
    <scope>NUCLEOTIDE SEQUENCE</scope>
</reference>
<evidence type="ECO:0000256" key="1">
    <source>
        <dbReference type="SAM" id="MobiDB-lite"/>
    </source>
</evidence>
<feature type="region of interest" description="Disordered" evidence="1">
    <location>
        <begin position="42"/>
        <end position="61"/>
    </location>
</feature>
<proteinExistence type="predicted"/>
<evidence type="ECO:0000313" key="3">
    <source>
        <dbReference type="Proteomes" id="UP001177003"/>
    </source>
</evidence>
<protein>
    <submittedName>
        <fullName evidence="2">Uncharacterized protein</fullName>
    </submittedName>
</protein>
<gene>
    <name evidence="2" type="ORF">LSALG_LOCUS33178</name>
</gene>